<dbReference type="EMBL" id="NGMM01000004">
    <property type="protein sequence ID" value="OTP14433.1"/>
    <property type="molecule type" value="Genomic_DNA"/>
</dbReference>
<feature type="transmembrane region" description="Helical" evidence="5">
    <location>
        <begin position="98"/>
        <end position="120"/>
    </location>
</feature>
<evidence type="ECO:0000256" key="3">
    <source>
        <dbReference type="ARBA" id="ARBA00022989"/>
    </source>
</evidence>
<evidence type="ECO:0000313" key="8">
    <source>
        <dbReference type="EMBL" id="WYJ90547.1"/>
    </source>
</evidence>
<dbReference type="InterPro" id="IPR047817">
    <property type="entry name" value="ABC2_TM_bact-type"/>
</dbReference>
<dbReference type="InterPro" id="IPR000412">
    <property type="entry name" value="ABC_2_transport"/>
</dbReference>
<organism evidence="7">
    <name type="scientific">Candidatus Enterococcus clewellii</name>
    <dbReference type="NCBI Taxonomy" id="1834193"/>
    <lineage>
        <taxon>Bacteria</taxon>
        <taxon>Bacillati</taxon>
        <taxon>Bacillota</taxon>
        <taxon>Bacilli</taxon>
        <taxon>Lactobacillales</taxon>
        <taxon>Enterococcaceae</taxon>
        <taxon>Enterococcus</taxon>
    </lineage>
</organism>
<dbReference type="Pfam" id="PF01061">
    <property type="entry name" value="ABC2_membrane"/>
    <property type="match status" value="1"/>
</dbReference>
<dbReference type="EMBL" id="CP147247">
    <property type="protein sequence ID" value="WYJ90547.1"/>
    <property type="molecule type" value="Genomic_DNA"/>
</dbReference>
<evidence type="ECO:0000256" key="4">
    <source>
        <dbReference type="ARBA" id="ARBA00023136"/>
    </source>
</evidence>
<evidence type="ECO:0000256" key="2">
    <source>
        <dbReference type="ARBA" id="ARBA00022692"/>
    </source>
</evidence>
<evidence type="ECO:0000313" key="7">
    <source>
        <dbReference type="EMBL" id="OTP14433.1"/>
    </source>
</evidence>
<dbReference type="AlphaFoldDB" id="A0A242K4S0"/>
<protein>
    <recommendedName>
        <fullName evidence="5">Transport permease protein</fullName>
    </recommendedName>
</protein>
<proteinExistence type="inferred from homology"/>
<reference evidence="7" key="1">
    <citation type="submission" date="2017-05" db="EMBL/GenBank/DDBJ databases">
        <title>The Genome Sequence of Enterococcus sp. 9E7_DIV0242.</title>
        <authorList>
            <consortium name="The Broad Institute Genomics Platform"/>
            <consortium name="The Broad Institute Genomic Center for Infectious Diseases"/>
            <person name="Earl A."/>
            <person name="Manson A."/>
            <person name="Schwartman J."/>
            <person name="Gilmore M."/>
            <person name="Abouelleil A."/>
            <person name="Cao P."/>
            <person name="Chapman S."/>
            <person name="Cusick C."/>
            <person name="Shea T."/>
            <person name="Young S."/>
            <person name="Neafsey D."/>
            <person name="Nusbaum C."/>
            <person name="Birren B."/>
        </authorList>
    </citation>
    <scope>NUCLEOTIDE SEQUENCE [LARGE SCALE GENOMIC DNA]</scope>
    <source>
        <strain evidence="7">9E7_DIV0242</strain>
    </source>
</reference>
<name>A0A242K4S0_9ENTE</name>
<dbReference type="InterPro" id="IPR051784">
    <property type="entry name" value="Nod_factor_ABC_transporter"/>
</dbReference>
<feature type="transmembrane region" description="Helical" evidence="5">
    <location>
        <begin position="20"/>
        <end position="41"/>
    </location>
</feature>
<keyword evidence="2 5" id="KW-0812">Transmembrane</keyword>
<dbReference type="PROSITE" id="PS51012">
    <property type="entry name" value="ABC_TM2"/>
    <property type="match status" value="1"/>
</dbReference>
<dbReference type="PANTHER" id="PTHR43229:SF3">
    <property type="entry name" value="ABC-TYPE MULTIDRUG TRANSPORT SYSTEM, PERMEASE COMPONENT"/>
    <property type="match status" value="1"/>
</dbReference>
<reference evidence="8" key="2">
    <citation type="submission" date="2017-05" db="EMBL/GenBank/DDBJ databases">
        <authorList>
            <consortium name="The Broad Institute Genomics Platform"/>
            <consortium name="The Broad Institute Genomic Center for Infectious Diseases"/>
            <person name="Earl A."/>
            <person name="Manson A."/>
            <person name="Schwartman J."/>
            <person name="Gilmore M."/>
            <person name="Abouelleil A."/>
            <person name="Cao P."/>
            <person name="Chapman S."/>
            <person name="Cusick C."/>
            <person name="Shea T."/>
            <person name="Young S."/>
            <person name="Neafsey D."/>
            <person name="Nusbaum C."/>
            <person name="Birren B."/>
        </authorList>
    </citation>
    <scope>NUCLEOTIDE SEQUENCE</scope>
    <source>
        <strain evidence="8">9E7_DIV0242</strain>
    </source>
</reference>
<dbReference type="Proteomes" id="UP000195141">
    <property type="component" value="Chromosome"/>
</dbReference>
<gene>
    <name evidence="8" type="ORF">A5888_002304</name>
    <name evidence="7" type="ORF">A5888_002534</name>
</gene>
<dbReference type="OrthoDB" id="670210at2"/>
<reference evidence="8" key="3">
    <citation type="submission" date="2024-03" db="EMBL/GenBank/DDBJ databases">
        <title>The Genome Sequence of Enterococcus sp. DIV0242b.</title>
        <authorList>
            <consortium name="The Broad Institute Genomics Platform"/>
            <consortium name="The Broad Institute Microbial Omics Core"/>
            <consortium name="The Broad Institute Genomic Center for Infectious Diseases"/>
            <person name="Earl A."/>
            <person name="Manson A."/>
            <person name="Gilmore M."/>
            <person name="Schwartman J."/>
            <person name="Shea T."/>
            <person name="Abouelleil A."/>
            <person name="Cao P."/>
            <person name="Chapman S."/>
            <person name="Cusick C."/>
            <person name="Young S."/>
            <person name="Neafsey D."/>
            <person name="Nusbaum C."/>
            <person name="Birren B."/>
        </authorList>
    </citation>
    <scope>NUCLEOTIDE SEQUENCE</scope>
    <source>
        <strain evidence="8">9E7_DIV0242</strain>
    </source>
</reference>
<evidence type="ECO:0000259" key="6">
    <source>
        <dbReference type="PROSITE" id="PS51012"/>
    </source>
</evidence>
<dbReference type="PIRSF" id="PIRSF006648">
    <property type="entry name" value="DrrB"/>
    <property type="match status" value="1"/>
</dbReference>
<evidence type="ECO:0000313" key="9">
    <source>
        <dbReference type="Proteomes" id="UP000195141"/>
    </source>
</evidence>
<comment type="similarity">
    <text evidence="5">Belongs to the ABC-2 integral membrane protein family.</text>
</comment>
<feature type="domain" description="ABC transmembrane type-2" evidence="6">
    <location>
        <begin position="14"/>
        <end position="241"/>
    </location>
</feature>
<feature type="transmembrane region" description="Helical" evidence="5">
    <location>
        <begin position="215"/>
        <end position="238"/>
    </location>
</feature>
<sequence>MIRHLLLRTIKWRFHHKITIFLTIVQPLIWLILYSAVAGNYQEYTGFILPGIMVLVLFSSCSSSGMMNYVMKNQGSFYRLLRAPVHQSRIIFSQNLEAVLLSFAEILVLIMVSLLLGVRFSLSPQAILLIGALLFLSAFVTANIAYAISLKLPNELLYETVMNLIVLPLFFSSTALFPLENMQGAIRFLVLLNPFTHVINSIRALLFNQSLEGGYLLGIFGVLILLSFFCFSLSCYMLKKESSQ</sequence>
<keyword evidence="9" id="KW-1185">Reference proteome</keyword>
<comment type="subcellular location">
    <subcellularLocation>
        <location evidence="5">Cell membrane</location>
        <topology evidence="5">Multi-pass membrane protein</topology>
    </subcellularLocation>
    <subcellularLocation>
        <location evidence="1">Membrane</location>
        <topology evidence="1">Multi-pass membrane protein</topology>
    </subcellularLocation>
</comment>
<evidence type="ECO:0000256" key="5">
    <source>
        <dbReference type="RuleBase" id="RU361157"/>
    </source>
</evidence>
<dbReference type="GO" id="GO:0140359">
    <property type="term" value="F:ABC-type transporter activity"/>
    <property type="evidence" value="ECO:0007669"/>
    <property type="project" value="InterPro"/>
</dbReference>
<dbReference type="PANTHER" id="PTHR43229">
    <property type="entry name" value="NODULATION PROTEIN J"/>
    <property type="match status" value="1"/>
</dbReference>
<keyword evidence="5" id="KW-1003">Cell membrane</keyword>
<feature type="transmembrane region" description="Helical" evidence="5">
    <location>
        <begin position="126"/>
        <end position="148"/>
    </location>
</feature>
<dbReference type="RefSeq" id="WP_086349584.1">
    <property type="nucleotide sequence ID" value="NZ_CP147247.1"/>
</dbReference>
<accession>A0A242K4S0</accession>
<keyword evidence="3 5" id="KW-1133">Transmembrane helix</keyword>
<evidence type="ECO:0000256" key="1">
    <source>
        <dbReference type="ARBA" id="ARBA00004141"/>
    </source>
</evidence>
<keyword evidence="4 5" id="KW-0472">Membrane</keyword>
<keyword evidence="5" id="KW-0813">Transport</keyword>
<dbReference type="InterPro" id="IPR013525">
    <property type="entry name" value="ABC2_TM"/>
</dbReference>
<feature type="transmembrane region" description="Helical" evidence="5">
    <location>
        <begin position="47"/>
        <end position="70"/>
    </location>
</feature>
<dbReference type="GO" id="GO:0043190">
    <property type="term" value="C:ATP-binding cassette (ABC) transporter complex"/>
    <property type="evidence" value="ECO:0007669"/>
    <property type="project" value="InterPro"/>
</dbReference>
<feature type="transmembrane region" description="Helical" evidence="5">
    <location>
        <begin position="160"/>
        <end position="179"/>
    </location>
</feature>